<dbReference type="PANTHER" id="PTHR36435">
    <property type="entry name" value="SLR1288 PROTEIN"/>
    <property type="match status" value="1"/>
</dbReference>
<dbReference type="GO" id="GO:0080120">
    <property type="term" value="P:CAAX-box protein maturation"/>
    <property type="evidence" value="ECO:0007669"/>
    <property type="project" value="UniProtKB-ARBA"/>
</dbReference>
<dbReference type="Pfam" id="PF02517">
    <property type="entry name" value="Rce1-like"/>
    <property type="match status" value="1"/>
</dbReference>
<dbReference type="eggNOG" id="COG1266">
    <property type="taxonomic scope" value="Bacteria"/>
</dbReference>
<keyword evidence="1" id="KW-0812">Transmembrane</keyword>
<feature type="transmembrane region" description="Helical" evidence="1">
    <location>
        <begin position="151"/>
        <end position="174"/>
    </location>
</feature>
<feature type="transmembrane region" description="Helical" evidence="1">
    <location>
        <begin position="51"/>
        <end position="71"/>
    </location>
</feature>
<evidence type="ECO:0000313" key="4">
    <source>
        <dbReference type="Proteomes" id="UP000008718"/>
    </source>
</evidence>
<evidence type="ECO:0000256" key="1">
    <source>
        <dbReference type="SAM" id="Phobius"/>
    </source>
</evidence>
<keyword evidence="4" id="KW-1185">Reference proteome</keyword>
<feature type="transmembrane region" description="Helical" evidence="1">
    <location>
        <begin position="218"/>
        <end position="244"/>
    </location>
</feature>
<keyword evidence="1" id="KW-1133">Transmembrane helix</keyword>
<gene>
    <name evidence="3" type="ordered locus">Palpr_1700</name>
</gene>
<reference key="1">
    <citation type="submission" date="2010-11" db="EMBL/GenBank/DDBJ databases">
        <title>The complete genome of Paludibacter propionicigenes DSM 17365.</title>
        <authorList>
            <consortium name="US DOE Joint Genome Institute (JGI-PGF)"/>
            <person name="Lucas S."/>
            <person name="Copeland A."/>
            <person name="Lapidus A."/>
            <person name="Bruce D."/>
            <person name="Goodwin L."/>
            <person name="Pitluck S."/>
            <person name="Kyrpides N."/>
            <person name="Mavromatis K."/>
            <person name="Ivanova N."/>
            <person name="Munk A.C."/>
            <person name="Brettin T."/>
            <person name="Detter J.C."/>
            <person name="Han C."/>
            <person name="Tapia R."/>
            <person name="Land M."/>
            <person name="Hauser L."/>
            <person name="Markowitz V."/>
            <person name="Cheng J.-F."/>
            <person name="Hugenholtz P."/>
            <person name="Woyke T."/>
            <person name="Wu D."/>
            <person name="Gronow S."/>
            <person name="Wellnitz S."/>
            <person name="Brambilla E."/>
            <person name="Klenk H.-P."/>
            <person name="Eisen J.A."/>
        </authorList>
    </citation>
    <scope>NUCLEOTIDE SEQUENCE</scope>
    <source>
        <strain>WB4</strain>
    </source>
</reference>
<reference evidence="3 4" key="2">
    <citation type="journal article" date="2011" name="Stand. Genomic Sci.">
        <title>Complete genome sequence of Paludibacter propionicigenes type strain (WB4).</title>
        <authorList>
            <person name="Gronow S."/>
            <person name="Munk C."/>
            <person name="Lapidus A."/>
            <person name="Nolan M."/>
            <person name="Lucas S."/>
            <person name="Hammon N."/>
            <person name="Deshpande S."/>
            <person name="Cheng J.F."/>
            <person name="Tapia R."/>
            <person name="Han C."/>
            <person name="Goodwin L."/>
            <person name="Pitluck S."/>
            <person name="Liolios K."/>
            <person name="Ivanova N."/>
            <person name="Mavromatis K."/>
            <person name="Mikhailova N."/>
            <person name="Pati A."/>
            <person name="Chen A."/>
            <person name="Palaniappan K."/>
            <person name="Land M."/>
            <person name="Hauser L."/>
            <person name="Chang Y.J."/>
            <person name="Jeffries C.D."/>
            <person name="Brambilla E."/>
            <person name="Rohde M."/>
            <person name="Goker M."/>
            <person name="Detter J.C."/>
            <person name="Woyke T."/>
            <person name="Bristow J."/>
            <person name="Eisen J.A."/>
            <person name="Markowitz V."/>
            <person name="Hugenholtz P."/>
            <person name="Kyrpides N.C."/>
            <person name="Klenk H.P."/>
        </authorList>
    </citation>
    <scope>NUCLEOTIDE SEQUENCE [LARGE SCALE GENOMIC DNA]</scope>
    <source>
        <strain evidence="4">DSM 17365 / JCM 13257 / WB4</strain>
    </source>
</reference>
<evidence type="ECO:0000259" key="2">
    <source>
        <dbReference type="Pfam" id="PF02517"/>
    </source>
</evidence>
<dbReference type="Proteomes" id="UP000008718">
    <property type="component" value="Chromosome"/>
</dbReference>
<dbReference type="GO" id="GO:0004175">
    <property type="term" value="F:endopeptidase activity"/>
    <property type="evidence" value="ECO:0007669"/>
    <property type="project" value="UniProtKB-ARBA"/>
</dbReference>
<feature type="transmembrane region" description="Helical" evidence="1">
    <location>
        <begin position="264"/>
        <end position="281"/>
    </location>
</feature>
<proteinExistence type="predicted"/>
<keyword evidence="1" id="KW-0472">Membrane</keyword>
<name>E4T546_PALPW</name>
<feature type="transmembrane region" description="Helical" evidence="1">
    <location>
        <begin position="186"/>
        <end position="206"/>
    </location>
</feature>
<feature type="domain" description="CAAX prenyl protease 2/Lysostaphin resistance protein A-like" evidence="2">
    <location>
        <begin position="151"/>
        <end position="238"/>
    </location>
</feature>
<protein>
    <submittedName>
        <fullName evidence="3">Abortive infection protein</fullName>
    </submittedName>
</protein>
<dbReference type="MEROPS" id="G05.A04"/>
<feature type="transmembrane region" description="Helical" evidence="1">
    <location>
        <begin position="86"/>
        <end position="108"/>
    </location>
</feature>
<dbReference type="PANTHER" id="PTHR36435:SF1">
    <property type="entry name" value="CAAX AMINO TERMINAL PROTEASE FAMILY PROTEIN"/>
    <property type="match status" value="1"/>
</dbReference>
<dbReference type="OrthoDB" id="1523022at2"/>
<dbReference type="STRING" id="694427.Palpr_1700"/>
<dbReference type="InterPro" id="IPR003675">
    <property type="entry name" value="Rce1/LyrA-like_dom"/>
</dbReference>
<sequence length="295" mass="33104">MSNLKGLYTQSSVFSKLLILIGLLFVFAVSGSIIWLLITHGNMNDTGSLKLLQLIQSIAVFILPSIVLAYLCSNNMKVFLSLDKPINWVAVLFVILFMILIVPFINLLGDLNQRLVLPDALSGLEKMMKSSENDRAALATKFLNVHNLPALFFNIFLIAIIPAIGEELFFRGAIQGVLRQKLNVKLAIWITAVVFSAIHMQFYGFVPRMLLGAFFGYLLVWSGNLWLSIVAHFSNNVLAVIFYYLKNNGYKVPDIDTIGTGNTLWIGLVSGVIAILGFWFFSRYFHKCDKRTLNL</sequence>
<feature type="transmembrane region" description="Helical" evidence="1">
    <location>
        <begin position="17"/>
        <end position="39"/>
    </location>
</feature>
<organism evidence="3 4">
    <name type="scientific">Paludibacter propionicigenes (strain DSM 17365 / JCM 13257 / WB4)</name>
    <dbReference type="NCBI Taxonomy" id="694427"/>
    <lineage>
        <taxon>Bacteria</taxon>
        <taxon>Pseudomonadati</taxon>
        <taxon>Bacteroidota</taxon>
        <taxon>Bacteroidia</taxon>
        <taxon>Bacteroidales</taxon>
        <taxon>Paludibacteraceae</taxon>
        <taxon>Paludibacter</taxon>
    </lineage>
</organism>
<evidence type="ECO:0000313" key="3">
    <source>
        <dbReference type="EMBL" id="ADQ79840.1"/>
    </source>
</evidence>
<accession>E4T546</accession>
<dbReference type="EMBL" id="CP002345">
    <property type="protein sequence ID" value="ADQ79840.1"/>
    <property type="molecule type" value="Genomic_DNA"/>
</dbReference>
<dbReference type="HOGENOM" id="CLU_067776_1_0_10"/>
<dbReference type="KEGG" id="ppn:Palpr_1700"/>
<dbReference type="InterPro" id="IPR052710">
    <property type="entry name" value="CAAX_protease"/>
</dbReference>
<dbReference type="AlphaFoldDB" id="E4T546"/>
<dbReference type="RefSeq" id="WP_013445209.1">
    <property type="nucleotide sequence ID" value="NC_014734.1"/>
</dbReference>